<evidence type="ECO:0000313" key="2">
    <source>
        <dbReference type="EMBL" id="AEP12330.1"/>
    </source>
</evidence>
<gene>
    <name evidence="2" type="ordered locus">Cabther_A1580</name>
</gene>
<dbReference type="Proteomes" id="UP000006791">
    <property type="component" value="Chromosome 1"/>
</dbReference>
<feature type="transmembrane region" description="Helical" evidence="1">
    <location>
        <begin position="30"/>
        <end position="50"/>
    </location>
</feature>
<reference evidence="2 3" key="1">
    <citation type="journal article" date="2012" name="Environ. Microbiol.">
        <title>Complete genome of Candidatus Chloracidobacterium thermophilum, a chlorophyll-based photoheterotroph belonging to the phylum Acidobacteria.</title>
        <authorList>
            <person name="Garcia Costas A.M."/>
            <person name="Liu Z."/>
            <person name="Tomsho L.P."/>
            <person name="Schuster S.C."/>
            <person name="Ward D.M."/>
            <person name="Bryant D.A."/>
        </authorList>
    </citation>
    <scope>NUCLEOTIDE SEQUENCE [LARGE SCALE GENOMIC DNA]</scope>
    <source>
        <strain evidence="2 3">B</strain>
    </source>
</reference>
<dbReference type="HOGENOM" id="CLU_668502_0_0_0"/>
<keyword evidence="1" id="KW-0812">Transmembrane</keyword>
<organism evidence="2 3">
    <name type="scientific">Chloracidobacterium thermophilum (strain B)</name>
    <dbReference type="NCBI Taxonomy" id="981222"/>
    <lineage>
        <taxon>Bacteria</taxon>
        <taxon>Pseudomonadati</taxon>
        <taxon>Acidobacteriota</taxon>
        <taxon>Terriglobia</taxon>
        <taxon>Terriglobales</taxon>
        <taxon>Acidobacteriaceae</taxon>
        <taxon>Chloracidobacterium</taxon>
    </lineage>
</organism>
<keyword evidence="1" id="KW-1133">Transmembrane helix</keyword>
<proteinExistence type="predicted"/>
<accession>G2LJ43</accession>
<sequence>MYVQPGNKNAASTKFKRPIVEWYLISRRTLYQIIAGFLLLVGAIVGLYLWKRHQEALAGQFETQGARLVQVLGTVNIKRARTNQLEPATPNTILEPGDVIYTASDGAAVIQYVDRSVLKMKSDSTVMVQENAKNAKTDQQVVRNRVEGGTVNISTGTIQTAEDVNELASKNIKFSVTQNSSAEVNVEGERVRVSVERGELRSTTDRGVTESIRTNTTVEYDRDQKVGEYTLLSPPRPALPENASIIPLEYGKPLPVTFAWGTVTDAPYYQLQVASSQYFLDRALVFEKDTATPGFTWNVNSQSGTYWWRVRAVARDGRPGVWSEEYRLTFVPRQPGVSDTPIYIEKVQVARVAAGIYKVAGETEPGAEIRINGRVAPVDGDGRFSIILPGQTFRIVATDARGRRGEKVVTR</sequence>
<dbReference type="STRING" id="981222.Cabther_A1580"/>
<dbReference type="EMBL" id="CP002514">
    <property type="protein sequence ID" value="AEP12330.1"/>
    <property type="molecule type" value="Genomic_DNA"/>
</dbReference>
<keyword evidence="3" id="KW-1185">Reference proteome</keyword>
<protein>
    <submittedName>
        <fullName evidence="2">Uncharacterized protein</fullName>
    </submittedName>
</protein>
<dbReference type="InterPro" id="IPR013783">
    <property type="entry name" value="Ig-like_fold"/>
</dbReference>
<dbReference type="OrthoDB" id="9813091at2"/>
<evidence type="ECO:0000313" key="3">
    <source>
        <dbReference type="Proteomes" id="UP000006791"/>
    </source>
</evidence>
<name>G2LJ43_CHLTF</name>
<dbReference type="KEGG" id="ctm:Cabther_A1580"/>
<dbReference type="RefSeq" id="WP_014100067.1">
    <property type="nucleotide sequence ID" value="NC_016024.1"/>
</dbReference>
<dbReference type="AlphaFoldDB" id="G2LJ43"/>
<dbReference type="Gene3D" id="2.60.40.10">
    <property type="entry name" value="Immunoglobulins"/>
    <property type="match status" value="1"/>
</dbReference>
<evidence type="ECO:0000256" key="1">
    <source>
        <dbReference type="SAM" id="Phobius"/>
    </source>
</evidence>
<keyword evidence="1" id="KW-0472">Membrane</keyword>